<protein>
    <submittedName>
        <fullName evidence="1">Uncharacterized protein</fullName>
    </submittedName>
</protein>
<dbReference type="AlphaFoldDB" id="A0A482VN41"/>
<gene>
    <name evidence="1" type="ORF">BDFB_010915</name>
</gene>
<name>A0A482VN41_ASBVE</name>
<accession>A0A482VN41</accession>
<sequence length="51" mass="5840">MNSRKYTVIFFHMATQVNLRSTCFVHSTRMEMAPLISGSFYVHCLSLLGVN</sequence>
<dbReference type="Proteomes" id="UP000292052">
    <property type="component" value="Unassembled WGS sequence"/>
</dbReference>
<proteinExistence type="predicted"/>
<comment type="caution">
    <text evidence="1">The sequence shown here is derived from an EMBL/GenBank/DDBJ whole genome shotgun (WGS) entry which is preliminary data.</text>
</comment>
<keyword evidence="2" id="KW-1185">Reference proteome</keyword>
<organism evidence="1 2">
    <name type="scientific">Asbolus verrucosus</name>
    <name type="common">Desert ironclad beetle</name>
    <dbReference type="NCBI Taxonomy" id="1661398"/>
    <lineage>
        <taxon>Eukaryota</taxon>
        <taxon>Metazoa</taxon>
        <taxon>Ecdysozoa</taxon>
        <taxon>Arthropoda</taxon>
        <taxon>Hexapoda</taxon>
        <taxon>Insecta</taxon>
        <taxon>Pterygota</taxon>
        <taxon>Neoptera</taxon>
        <taxon>Endopterygota</taxon>
        <taxon>Coleoptera</taxon>
        <taxon>Polyphaga</taxon>
        <taxon>Cucujiformia</taxon>
        <taxon>Tenebrionidae</taxon>
        <taxon>Pimeliinae</taxon>
        <taxon>Asbolus</taxon>
    </lineage>
</organism>
<evidence type="ECO:0000313" key="2">
    <source>
        <dbReference type="Proteomes" id="UP000292052"/>
    </source>
</evidence>
<evidence type="ECO:0000313" key="1">
    <source>
        <dbReference type="EMBL" id="RZC34096.1"/>
    </source>
</evidence>
<reference evidence="1 2" key="1">
    <citation type="submission" date="2017-03" db="EMBL/GenBank/DDBJ databases">
        <title>Genome of the blue death feigning beetle - Asbolus verrucosus.</title>
        <authorList>
            <person name="Rider S.D."/>
        </authorList>
    </citation>
    <scope>NUCLEOTIDE SEQUENCE [LARGE SCALE GENOMIC DNA]</scope>
    <source>
        <strain evidence="1">Butters</strain>
        <tissue evidence="1">Head and leg muscle</tissue>
    </source>
</reference>
<dbReference type="EMBL" id="QDEB01083038">
    <property type="protein sequence ID" value="RZC34096.1"/>
    <property type="molecule type" value="Genomic_DNA"/>
</dbReference>